<feature type="transmembrane region" description="Helical" evidence="1">
    <location>
        <begin position="12"/>
        <end position="28"/>
    </location>
</feature>
<evidence type="ECO:0000313" key="3">
    <source>
        <dbReference type="Proteomes" id="UP001623041"/>
    </source>
</evidence>
<sequence length="118" mass="13475">MLKKPTNLKKEVFRILVFLIICFAYVYQKPIMTTEKATGYAVLCLNVPPKELGIKAVDINFDDITMEKLSIDTKYGFFNQFTNQRELSVTLKTKKGEEPTVRMDAYNGKCLEVTGPLN</sequence>
<gene>
    <name evidence="2" type="ORF">ACJEBI_27640</name>
</gene>
<proteinExistence type="predicted"/>
<keyword evidence="3" id="KW-1185">Reference proteome</keyword>
<reference evidence="2 3" key="1">
    <citation type="submission" date="2024-11" db="EMBL/GenBank/DDBJ databases">
        <authorList>
            <person name="Lucas J.A."/>
        </authorList>
    </citation>
    <scope>NUCLEOTIDE SEQUENCE [LARGE SCALE GENOMIC DNA]</scope>
    <source>
        <strain evidence="2 3">Z 5.4</strain>
    </source>
</reference>
<accession>A0ABW8RRN6</accession>
<comment type="caution">
    <text evidence="2">The sequence shown here is derived from an EMBL/GenBank/DDBJ whole genome shotgun (WGS) entry which is preliminary data.</text>
</comment>
<organism evidence="2 3">
    <name type="scientific">Bacillus salipaludis</name>
    <dbReference type="NCBI Taxonomy" id="2547811"/>
    <lineage>
        <taxon>Bacteria</taxon>
        <taxon>Bacillati</taxon>
        <taxon>Bacillota</taxon>
        <taxon>Bacilli</taxon>
        <taxon>Bacillales</taxon>
        <taxon>Bacillaceae</taxon>
        <taxon>Bacillus</taxon>
    </lineage>
</organism>
<protein>
    <submittedName>
        <fullName evidence="2">Uncharacterized protein</fullName>
    </submittedName>
</protein>
<keyword evidence="1" id="KW-0472">Membrane</keyword>
<dbReference type="RefSeq" id="WP_406583611.1">
    <property type="nucleotide sequence ID" value="NZ_JBJHQH010000037.1"/>
</dbReference>
<dbReference type="Proteomes" id="UP001623041">
    <property type="component" value="Unassembled WGS sequence"/>
</dbReference>
<name>A0ABW8RRN6_9BACI</name>
<keyword evidence="1" id="KW-1133">Transmembrane helix</keyword>
<keyword evidence="1" id="KW-0812">Transmembrane</keyword>
<dbReference type="EMBL" id="JBJHQH010000037">
    <property type="protein sequence ID" value="MFK9095212.1"/>
    <property type="molecule type" value="Genomic_DNA"/>
</dbReference>
<evidence type="ECO:0000313" key="2">
    <source>
        <dbReference type="EMBL" id="MFK9095212.1"/>
    </source>
</evidence>
<evidence type="ECO:0000256" key="1">
    <source>
        <dbReference type="SAM" id="Phobius"/>
    </source>
</evidence>